<accession>A0A2D4LI78</accession>
<reference evidence="1" key="1">
    <citation type="submission" date="2017-07" db="EMBL/GenBank/DDBJ databases">
        <authorList>
            <person name="Mikheyev A."/>
            <person name="Grau M."/>
        </authorList>
    </citation>
    <scope>NUCLEOTIDE SEQUENCE</scope>
    <source>
        <tissue evidence="1">Venom_gland</tissue>
    </source>
</reference>
<dbReference type="EMBL" id="IACM01019349">
    <property type="protein sequence ID" value="LAB20731.1"/>
    <property type="molecule type" value="Transcribed_RNA"/>
</dbReference>
<evidence type="ECO:0000313" key="1">
    <source>
        <dbReference type="EMBL" id="LAB20712.1"/>
    </source>
</evidence>
<dbReference type="AlphaFoldDB" id="A0A2D4LI78"/>
<organism evidence="1">
    <name type="scientific">Micrurus spixii</name>
    <name type="common">Amazon coral snake</name>
    <dbReference type="NCBI Taxonomy" id="129469"/>
    <lineage>
        <taxon>Eukaryota</taxon>
        <taxon>Metazoa</taxon>
        <taxon>Chordata</taxon>
        <taxon>Craniata</taxon>
        <taxon>Vertebrata</taxon>
        <taxon>Euteleostomi</taxon>
        <taxon>Lepidosauria</taxon>
        <taxon>Squamata</taxon>
        <taxon>Bifurcata</taxon>
        <taxon>Unidentata</taxon>
        <taxon>Episquamata</taxon>
        <taxon>Toxicofera</taxon>
        <taxon>Serpentes</taxon>
        <taxon>Colubroidea</taxon>
        <taxon>Elapidae</taxon>
        <taxon>Elapinae</taxon>
        <taxon>Micrurus</taxon>
    </lineage>
</organism>
<protein>
    <submittedName>
        <fullName evidence="1">Uncharacterized protein</fullName>
    </submittedName>
</protein>
<reference evidence="1" key="2">
    <citation type="submission" date="2017-11" db="EMBL/GenBank/DDBJ databases">
        <title>Coralsnake Venomics: Analyses of Venom Gland Transcriptomes and Proteomes of Six Brazilian Taxa.</title>
        <authorList>
            <person name="Aird S.D."/>
            <person name="Jorge da Silva N."/>
            <person name="Qiu L."/>
            <person name="Villar-Briones A."/>
            <person name="Aparecida-Saddi V."/>
            <person name="Campos-Telles M.P."/>
            <person name="Grau M."/>
            <person name="Mikheyev A.S."/>
        </authorList>
    </citation>
    <scope>NUCLEOTIDE SEQUENCE</scope>
    <source>
        <tissue evidence="1">Venom_gland</tissue>
    </source>
</reference>
<proteinExistence type="predicted"/>
<name>A0A2D4LI78_9SAUR</name>
<sequence>MFDFKKYSKKLKLKDIPIRPHGKFIKVPVLTKENSQSILQERYGRGKPLLKIHVGDARRGLQGHRIKTIRCSQKLAFDVSSQMSTHDFASTGRYQCTGGQRRVHLRMLAVKDTV</sequence>
<dbReference type="EMBL" id="IACM01019343">
    <property type="protein sequence ID" value="LAB20712.1"/>
    <property type="molecule type" value="Transcribed_RNA"/>
</dbReference>